<keyword evidence="4" id="KW-1185">Reference proteome</keyword>
<feature type="region of interest" description="Disordered" evidence="1">
    <location>
        <begin position="47"/>
        <end position="70"/>
    </location>
</feature>
<feature type="region of interest" description="Disordered" evidence="1">
    <location>
        <begin position="1"/>
        <end position="24"/>
    </location>
</feature>
<gene>
    <name evidence="3" type="ORF">IE331_13045</name>
</gene>
<feature type="compositionally biased region" description="Gly residues" evidence="1">
    <location>
        <begin position="1"/>
        <end position="17"/>
    </location>
</feature>
<dbReference type="Proteomes" id="UP000616839">
    <property type="component" value="Unassembled WGS sequence"/>
</dbReference>
<dbReference type="GO" id="GO:0008237">
    <property type="term" value="F:metallopeptidase activity"/>
    <property type="evidence" value="ECO:0007669"/>
    <property type="project" value="InterPro"/>
</dbReference>
<evidence type="ECO:0000256" key="2">
    <source>
        <dbReference type="SAM" id="Phobius"/>
    </source>
</evidence>
<evidence type="ECO:0000313" key="3">
    <source>
        <dbReference type="EMBL" id="MBD8870555.1"/>
    </source>
</evidence>
<sequence length="313" mass="33216">MWSGRGSGGGSGRGSGRGPFESWARARRKREMLRRLEELDRLDEMYGLGATRPEGTAPRSRRQRERSRRRGSLLAMAATGLLVLGVLAVHPDAQQARSLVGLGPAPLVEVPLLDEGDGSYAFLATQPGSDKAPVAYDPCRTIEVAVNPDGAPDGHLDLVRAAMRSVSEASGLQFALVDETTERPTERRRTRDPGRYGSGFSPVLVAWADASEMPGLAGDVAGLGGSATVTELGRSRYVTGAVTIDTASTDRLLTRPGGVAQLQAIIDHEFGHLVGLDHVADRGELMHAENSGQLTWGPGDLAGLSRLGRGDCF</sequence>
<dbReference type="InterPro" id="IPR024079">
    <property type="entry name" value="MetalloPept_cat_dom_sf"/>
</dbReference>
<keyword evidence="2" id="KW-1133">Transmembrane helix</keyword>
<comment type="caution">
    <text evidence="3">The sequence shown here is derived from an EMBL/GenBank/DDBJ whole genome shotgun (WGS) entry which is preliminary data.</text>
</comment>
<feature type="transmembrane region" description="Helical" evidence="2">
    <location>
        <begin position="71"/>
        <end position="89"/>
    </location>
</feature>
<dbReference type="SUPFAM" id="SSF55486">
    <property type="entry name" value="Metalloproteases ('zincins'), catalytic domain"/>
    <property type="match status" value="1"/>
</dbReference>
<dbReference type="RefSeq" id="WP_192143841.1">
    <property type="nucleotide sequence ID" value="NZ_JACYXZ010000003.1"/>
</dbReference>
<feature type="compositionally biased region" description="Basic residues" evidence="1">
    <location>
        <begin position="59"/>
        <end position="70"/>
    </location>
</feature>
<protein>
    <recommendedName>
        <fullName evidence="5">Matrixin family metalloprotease</fullName>
    </recommendedName>
</protein>
<dbReference type="EMBL" id="JACYXZ010000003">
    <property type="protein sequence ID" value="MBD8870555.1"/>
    <property type="molecule type" value="Genomic_DNA"/>
</dbReference>
<organism evidence="3 4">
    <name type="scientific">Nocardioides donggukensis</name>
    <dbReference type="NCBI Taxonomy" id="2774019"/>
    <lineage>
        <taxon>Bacteria</taxon>
        <taxon>Bacillati</taxon>
        <taxon>Actinomycetota</taxon>
        <taxon>Actinomycetes</taxon>
        <taxon>Propionibacteriales</taxon>
        <taxon>Nocardioidaceae</taxon>
        <taxon>Nocardioides</taxon>
    </lineage>
</organism>
<dbReference type="Gene3D" id="3.40.390.10">
    <property type="entry name" value="Collagenase (Catalytic Domain)"/>
    <property type="match status" value="1"/>
</dbReference>
<evidence type="ECO:0008006" key="5">
    <source>
        <dbReference type="Google" id="ProtNLM"/>
    </source>
</evidence>
<dbReference type="AlphaFoldDB" id="A0A927Q0E7"/>
<name>A0A927Q0E7_9ACTN</name>
<reference evidence="3" key="1">
    <citation type="submission" date="2020-09" db="EMBL/GenBank/DDBJ databases">
        <title>Nocardioides sp. strain MJB4 16S ribosomal RNA gene Genome sequencing and assembly.</title>
        <authorList>
            <person name="Kim I."/>
        </authorList>
    </citation>
    <scope>NUCLEOTIDE SEQUENCE</scope>
    <source>
        <strain evidence="3">MJB4</strain>
    </source>
</reference>
<keyword evidence="2" id="KW-0812">Transmembrane</keyword>
<evidence type="ECO:0000256" key="1">
    <source>
        <dbReference type="SAM" id="MobiDB-lite"/>
    </source>
</evidence>
<accession>A0A927Q0E7</accession>
<proteinExistence type="predicted"/>
<keyword evidence="2" id="KW-0472">Membrane</keyword>
<evidence type="ECO:0000313" key="4">
    <source>
        <dbReference type="Proteomes" id="UP000616839"/>
    </source>
</evidence>